<dbReference type="GO" id="GO:0003677">
    <property type="term" value="F:DNA binding"/>
    <property type="evidence" value="ECO:0007669"/>
    <property type="project" value="InterPro"/>
</dbReference>
<evidence type="ECO:0000313" key="2">
    <source>
        <dbReference type="EMBL" id="MBB4964507.1"/>
    </source>
</evidence>
<dbReference type="SMART" id="SM00530">
    <property type="entry name" value="HTH_XRE"/>
    <property type="match status" value="1"/>
</dbReference>
<dbReference type="InterPro" id="IPR010982">
    <property type="entry name" value="Lambda_DNA-bd_dom_sf"/>
</dbReference>
<dbReference type="AlphaFoldDB" id="A0A7W7T0T5"/>
<organism evidence="2 3">
    <name type="scientific">Saccharothrix violaceirubra</name>
    <dbReference type="NCBI Taxonomy" id="413306"/>
    <lineage>
        <taxon>Bacteria</taxon>
        <taxon>Bacillati</taxon>
        <taxon>Actinomycetota</taxon>
        <taxon>Actinomycetes</taxon>
        <taxon>Pseudonocardiales</taxon>
        <taxon>Pseudonocardiaceae</taxon>
        <taxon>Saccharothrix</taxon>
    </lineage>
</organism>
<dbReference type="PROSITE" id="PS50943">
    <property type="entry name" value="HTH_CROC1"/>
    <property type="match status" value="1"/>
</dbReference>
<dbReference type="RefSeq" id="WP_184667560.1">
    <property type="nucleotide sequence ID" value="NZ_BAABAI010000031.1"/>
</dbReference>
<sequence length="284" mass="31213">MVRSTPKAMALGAKIRTERETRSMTQRNLARKLGLDSGTMSRIETGERPPTAELAAAILGALGVTGERREEILTLARGDNTSGTAWVAVGMPEQRTQLDALLQLEQLAGVVVDVNPLVIPGLLQSSGYTRAVMRAARVPDNEIETRVAIRMGRREILTRPNPIKFTALISANVLRQSVGGPDVMADQLDHLLGMARLDNVELRAFPVETDWHDGLYGPFTVLTIAAGRSVVHLENRVSGLFIQDDHDVADFEDAARRVRDMSMSEEATIDLIEHEARRMKKGTE</sequence>
<dbReference type="InterPro" id="IPR043917">
    <property type="entry name" value="DUF5753"/>
</dbReference>
<protein>
    <submittedName>
        <fullName evidence="2">Transcriptional regulator with XRE-family HTH domain</fullName>
    </submittedName>
</protein>
<evidence type="ECO:0000313" key="3">
    <source>
        <dbReference type="Proteomes" id="UP000542674"/>
    </source>
</evidence>
<dbReference type="Proteomes" id="UP000542674">
    <property type="component" value="Unassembled WGS sequence"/>
</dbReference>
<dbReference type="InterPro" id="IPR001387">
    <property type="entry name" value="Cro/C1-type_HTH"/>
</dbReference>
<gene>
    <name evidence="2" type="ORF">F4559_001866</name>
</gene>
<dbReference type="Pfam" id="PF19054">
    <property type="entry name" value="DUF5753"/>
    <property type="match status" value="1"/>
</dbReference>
<dbReference type="SUPFAM" id="SSF47413">
    <property type="entry name" value="lambda repressor-like DNA-binding domains"/>
    <property type="match status" value="1"/>
</dbReference>
<evidence type="ECO:0000259" key="1">
    <source>
        <dbReference type="PROSITE" id="PS50943"/>
    </source>
</evidence>
<reference evidence="2 3" key="1">
    <citation type="submission" date="2020-08" db="EMBL/GenBank/DDBJ databases">
        <title>Sequencing the genomes of 1000 actinobacteria strains.</title>
        <authorList>
            <person name="Klenk H.-P."/>
        </authorList>
    </citation>
    <scope>NUCLEOTIDE SEQUENCE [LARGE SCALE GENOMIC DNA]</scope>
    <source>
        <strain evidence="2 3">DSM 45084</strain>
    </source>
</reference>
<proteinExistence type="predicted"/>
<comment type="caution">
    <text evidence="2">The sequence shown here is derived from an EMBL/GenBank/DDBJ whole genome shotgun (WGS) entry which is preliminary data.</text>
</comment>
<accession>A0A7W7T0T5</accession>
<dbReference type="Pfam" id="PF13560">
    <property type="entry name" value="HTH_31"/>
    <property type="match status" value="1"/>
</dbReference>
<dbReference type="EMBL" id="JACHJS010000001">
    <property type="protein sequence ID" value="MBB4964507.1"/>
    <property type="molecule type" value="Genomic_DNA"/>
</dbReference>
<dbReference type="CDD" id="cd00093">
    <property type="entry name" value="HTH_XRE"/>
    <property type="match status" value="1"/>
</dbReference>
<name>A0A7W7T0T5_9PSEU</name>
<dbReference type="Gene3D" id="1.10.260.40">
    <property type="entry name" value="lambda repressor-like DNA-binding domains"/>
    <property type="match status" value="1"/>
</dbReference>
<keyword evidence="3" id="KW-1185">Reference proteome</keyword>
<feature type="domain" description="HTH cro/C1-type" evidence="1">
    <location>
        <begin position="15"/>
        <end position="69"/>
    </location>
</feature>